<feature type="coiled-coil region" evidence="4">
    <location>
        <begin position="87"/>
        <end position="114"/>
    </location>
</feature>
<dbReference type="PANTHER" id="PTHR43464">
    <property type="entry name" value="METHYLTRANSFERASE"/>
    <property type="match status" value="1"/>
</dbReference>
<dbReference type="OrthoDB" id="9777638at2"/>
<dbReference type="SUPFAM" id="SSF53335">
    <property type="entry name" value="S-adenosyl-L-methionine-dependent methyltransferases"/>
    <property type="match status" value="1"/>
</dbReference>
<gene>
    <name evidence="6" type="ORF">F3168_02425</name>
</gene>
<dbReference type="CDD" id="cd02440">
    <property type="entry name" value="AdoMet_MTases"/>
    <property type="match status" value="1"/>
</dbReference>
<dbReference type="Gene3D" id="3.40.50.150">
    <property type="entry name" value="Vaccinia Virus protein VP39"/>
    <property type="match status" value="1"/>
</dbReference>
<proteinExistence type="predicted"/>
<keyword evidence="4" id="KW-0175">Coiled coil</keyword>
<reference evidence="6 7" key="1">
    <citation type="submission" date="2019-09" db="EMBL/GenBank/DDBJ databases">
        <title>Polymorphobacter sp. isolated from a lake in China.</title>
        <authorList>
            <person name="Liu Z."/>
        </authorList>
    </citation>
    <scope>NUCLEOTIDE SEQUENCE [LARGE SCALE GENOMIC DNA]</scope>
    <source>
        <strain evidence="6 7">D40P</strain>
    </source>
</reference>
<dbReference type="InterPro" id="IPR029063">
    <property type="entry name" value="SAM-dependent_MTases_sf"/>
</dbReference>
<dbReference type="GO" id="GO:0008168">
    <property type="term" value="F:methyltransferase activity"/>
    <property type="evidence" value="ECO:0007669"/>
    <property type="project" value="UniProtKB-KW"/>
</dbReference>
<keyword evidence="2 6" id="KW-0808">Transferase</keyword>
<protein>
    <submittedName>
        <fullName evidence="6">Methyltransferase domain-containing protein</fullName>
    </submittedName>
</protein>
<dbReference type="EMBL" id="WIOL01000001">
    <property type="protein sequence ID" value="MQT16117.1"/>
    <property type="molecule type" value="Genomic_DNA"/>
</dbReference>
<organism evidence="6 7">
    <name type="scientific">Sandarakinorhabdus fusca</name>
    <dbReference type="NCBI Taxonomy" id="1439888"/>
    <lineage>
        <taxon>Bacteria</taxon>
        <taxon>Pseudomonadati</taxon>
        <taxon>Pseudomonadota</taxon>
        <taxon>Alphaproteobacteria</taxon>
        <taxon>Sphingomonadales</taxon>
        <taxon>Sphingosinicellaceae</taxon>
        <taxon>Sandarakinorhabdus</taxon>
    </lineage>
</organism>
<comment type="caution">
    <text evidence="6">The sequence shown here is derived from an EMBL/GenBank/DDBJ whole genome shotgun (WGS) entry which is preliminary data.</text>
</comment>
<dbReference type="GO" id="GO:0032259">
    <property type="term" value="P:methylation"/>
    <property type="evidence" value="ECO:0007669"/>
    <property type="project" value="UniProtKB-KW"/>
</dbReference>
<accession>A0A7C9GMM4</accession>
<evidence type="ECO:0000256" key="3">
    <source>
        <dbReference type="ARBA" id="ARBA00022691"/>
    </source>
</evidence>
<evidence type="ECO:0000313" key="7">
    <source>
        <dbReference type="Proteomes" id="UP000481327"/>
    </source>
</evidence>
<dbReference type="Pfam" id="PF13847">
    <property type="entry name" value="Methyltransf_31"/>
    <property type="match status" value="1"/>
</dbReference>
<evidence type="ECO:0000256" key="1">
    <source>
        <dbReference type="ARBA" id="ARBA00022603"/>
    </source>
</evidence>
<keyword evidence="3" id="KW-0949">S-adenosyl-L-methionine</keyword>
<evidence type="ECO:0000259" key="5">
    <source>
        <dbReference type="Pfam" id="PF13847"/>
    </source>
</evidence>
<feature type="domain" description="Methyltransferase" evidence="5">
    <location>
        <begin position="56"/>
        <end position="158"/>
    </location>
</feature>
<name>A0A7C9GMM4_9SPHN</name>
<dbReference type="AlphaFoldDB" id="A0A7C9GMM4"/>
<evidence type="ECO:0000256" key="2">
    <source>
        <dbReference type="ARBA" id="ARBA00022679"/>
    </source>
</evidence>
<dbReference type="Proteomes" id="UP000481327">
    <property type="component" value="Unassembled WGS sequence"/>
</dbReference>
<dbReference type="PANTHER" id="PTHR43464:SF19">
    <property type="entry name" value="UBIQUINONE BIOSYNTHESIS O-METHYLTRANSFERASE, MITOCHONDRIAL"/>
    <property type="match status" value="1"/>
</dbReference>
<sequence length="290" mass="30381">MRTMPIARCRSWMSNADQIEYWNSKVGDTWARMQDRLDRAFTPVTVALLSVAAPQPGEDVLDVGCGSGETTLALAGAVGEDGSALGIDVSESLLAKARERAEELLVEADFLAADAATYDDAGFDLILSRFGVMFFADPVAAFANLRQLAAPGGRLCFACWQSPSENLWAKLPMQALAGLLPNVPAVDPNTPGPFAFAEPEHVHAILSAAGWQDIAFDDLPFSMLVGDGDDPVAAAVNFNLRIGPAARAVRDAGAAAEAAAPGLLAAALSPYRTEDGVGLPAAVWLVSARA</sequence>
<keyword evidence="1 6" id="KW-0489">Methyltransferase</keyword>
<evidence type="ECO:0000313" key="6">
    <source>
        <dbReference type="EMBL" id="MQT16117.1"/>
    </source>
</evidence>
<evidence type="ECO:0000256" key="4">
    <source>
        <dbReference type="SAM" id="Coils"/>
    </source>
</evidence>
<dbReference type="InterPro" id="IPR025714">
    <property type="entry name" value="Methyltranfer_dom"/>
</dbReference>
<keyword evidence="7" id="KW-1185">Reference proteome</keyword>